<dbReference type="Pfam" id="PF03466">
    <property type="entry name" value="LysR_substrate"/>
    <property type="match status" value="1"/>
</dbReference>
<feature type="domain" description="HTH lysR-type" evidence="5">
    <location>
        <begin position="4"/>
        <end position="61"/>
    </location>
</feature>
<evidence type="ECO:0000256" key="2">
    <source>
        <dbReference type="ARBA" id="ARBA00023015"/>
    </source>
</evidence>
<dbReference type="EMBL" id="JAJHVV010000011">
    <property type="protein sequence ID" value="MCK6264919.1"/>
    <property type="molecule type" value="Genomic_DNA"/>
</dbReference>
<dbReference type="Pfam" id="PF00126">
    <property type="entry name" value="HTH_1"/>
    <property type="match status" value="1"/>
</dbReference>
<dbReference type="SUPFAM" id="SSF53850">
    <property type="entry name" value="Periplasmic binding protein-like II"/>
    <property type="match status" value="1"/>
</dbReference>
<keyword evidence="4" id="KW-0804">Transcription</keyword>
<dbReference type="PROSITE" id="PS50931">
    <property type="entry name" value="HTH_LYSR"/>
    <property type="match status" value="1"/>
</dbReference>
<dbReference type="Gene3D" id="1.10.10.10">
    <property type="entry name" value="Winged helix-like DNA-binding domain superfamily/Winged helix DNA-binding domain"/>
    <property type="match status" value="1"/>
</dbReference>
<dbReference type="PANTHER" id="PTHR30118:SF15">
    <property type="entry name" value="TRANSCRIPTIONAL REGULATORY PROTEIN"/>
    <property type="match status" value="1"/>
</dbReference>
<dbReference type="SUPFAM" id="SSF46785">
    <property type="entry name" value="Winged helix' DNA-binding domain"/>
    <property type="match status" value="1"/>
</dbReference>
<keyword evidence="2" id="KW-0805">Transcription regulation</keyword>
<reference evidence="6" key="1">
    <citation type="submission" date="2021-11" db="EMBL/GenBank/DDBJ databases">
        <title>Vibrio ZSDE26 sp. nov. and Vibrio ZSDZ34 sp. nov., isolated from coastal seawater in Qingdao.</title>
        <authorList>
            <person name="Zhang P."/>
        </authorList>
    </citation>
    <scope>NUCLEOTIDE SEQUENCE</scope>
    <source>
        <strain evidence="6">ZSDE26</strain>
    </source>
</reference>
<dbReference type="InterPro" id="IPR036390">
    <property type="entry name" value="WH_DNA-bd_sf"/>
</dbReference>
<evidence type="ECO:0000256" key="4">
    <source>
        <dbReference type="ARBA" id="ARBA00023163"/>
    </source>
</evidence>
<dbReference type="GO" id="GO:0003700">
    <property type="term" value="F:DNA-binding transcription factor activity"/>
    <property type="evidence" value="ECO:0007669"/>
    <property type="project" value="InterPro"/>
</dbReference>
<keyword evidence="3" id="KW-0238">DNA-binding</keyword>
<dbReference type="InterPro" id="IPR050389">
    <property type="entry name" value="LysR-type_TF"/>
</dbReference>
<dbReference type="Gene3D" id="3.40.190.10">
    <property type="entry name" value="Periplasmic binding protein-like II"/>
    <property type="match status" value="2"/>
</dbReference>
<evidence type="ECO:0000313" key="6">
    <source>
        <dbReference type="EMBL" id="MCK6264919.1"/>
    </source>
</evidence>
<dbReference type="InterPro" id="IPR000847">
    <property type="entry name" value="LysR_HTH_N"/>
</dbReference>
<dbReference type="RefSeq" id="WP_248010003.1">
    <property type="nucleotide sequence ID" value="NZ_JAJHVV010000011.1"/>
</dbReference>
<comment type="caution">
    <text evidence="6">The sequence shown here is derived from an EMBL/GenBank/DDBJ whole genome shotgun (WGS) entry which is preliminary data.</text>
</comment>
<name>A0A9X2BIP4_9VIBR</name>
<dbReference type="Proteomes" id="UP001139559">
    <property type="component" value="Unassembled WGS sequence"/>
</dbReference>
<dbReference type="PANTHER" id="PTHR30118">
    <property type="entry name" value="HTH-TYPE TRANSCRIPTIONAL REGULATOR LEUO-RELATED"/>
    <property type="match status" value="1"/>
</dbReference>
<evidence type="ECO:0000256" key="1">
    <source>
        <dbReference type="ARBA" id="ARBA00009437"/>
    </source>
</evidence>
<protein>
    <submittedName>
        <fullName evidence="6">LysR family transcriptional regulator</fullName>
    </submittedName>
</protein>
<evidence type="ECO:0000313" key="7">
    <source>
        <dbReference type="Proteomes" id="UP001139559"/>
    </source>
</evidence>
<dbReference type="AlphaFoldDB" id="A0A9X2BIP4"/>
<evidence type="ECO:0000256" key="3">
    <source>
        <dbReference type="ARBA" id="ARBA00023125"/>
    </source>
</evidence>
<comment type="similarity">
    <text evidence="1">Belongs to the LysR transcriptional regulatory family.</text>
</comment>
<gene>
    <name evidence="6" type="ORF">KP803_16695</name>
</gene>
<dbReference type="InterPro" id="IPR005119">
    <property type="entry name" value="LysR_subst-bd"/>
</dbReference>
<evidence type="ECO:0000259" key="5">
    <source>
        <dbReference type="PROSITE" id="PS50931"/>
    </source>
</evidence>
<sequence length="299" mass="34568">MKRFNLNLVYYFIAIYEEGNLTYAADRLNITQPSLSANLKRLREEYRDLLFVRKSYTLEPTPFANELYPILKQAFELVSHSLPSTRRFEPKECTGTFRIAAINISNCVLLPQILDNIQEAAPNCVIEVVNIKEDMFTDIREKKIDLVVDHSAAHPTLLSKVIWSDELCVVCSHEHSRIEGEISLERYISEKHVMLTHDNYRVNQLSDIHSPIFSERKVARKLNSIRDFSDTIYGSDWIATVPKTVSNTIFDSNKIKTLAVPFKYSAPSLSVFWHGNRNDDIANQWLRSQFRLDRDGLPD</sequence>
<keyword evidence="7" id="KW-1185">Reference proteome</keyword>
<dbReference type="InterPro" id="IPR036388">
    <property type="entry name" value="WH-like_DNA-bd_sf"/>
</dbReference>
<organism evidence="6 7">
    <name type="scientific">Vibrio amylolyticus</name>
    <dbReference type="NCBI Taxonomy" id="2847292"/>
    <lineage>
        <taxon>Bacteria</taxon>
        <taxon>Pseudomonadati</taxon>
        <taxon>Pseudomonadota</taxon>
        <taxon>Gammaproteobacteria</taxon>
        <taxon>Vibrionales</taxon>
        <taxon>Vibrionaceae</taxon>
        <taxon>Vibrio</taxon>
    </lineage>
</organism>
<proteinExistence type="inferred from homology"/>
<dbReference type="PRINTS" id="PR00039">
    <property type="entry name" value="HTHLYSR"/>
</dbReference>
<dbReference type="InterPro" id="IPR037402">
    <property type="entry name" value="YidZ_PBP2"/>
</dbReference>
<dbReference type="GO" id="GO:0003677">
    <property type="term" value="F:DNA binding"/>
    <property type="evidence" value="ECO:0007669"/>
    <property type="project" value="UniProtKB-KW"/>
</dbReference>
<dbReference type="CDD" id="cd08417">
    <property type="entry name" value="PBP2_Nitroaromatics_like"/>
    <property type="match status" value="1"/>
</dbReference>
<accession>A0A9X2BIP4</accession>